<accession>A0AAD4NG56</accession>
<feature type="transmembrane region" description="Helical" evidence="2">
    <location>
        <begin position="270"/>
        <end position="288"/>
    </location>
</feature>
<feature type="compositionally biased region" description="Polar residues" evidence="1">
    <location>
        <begin position="508"/>
        <end position="517"/>
    </location>
</feature>
<feature type="transmembrane region" description="Helical" evidence="2">
    <location>
        <begin position="89"/>
        <end position="114"/>
    </location>
</feature>
<feature type="compositionally biased region" description="Polar residues" evidence="1">
    <location>
        <begin position="485"/>
        <end position="494"/>
    </location>
</feature>
<comment type="caution">
    <text evidence="3">The sequence shown here is derived from an EMBL/GenBank/DDBJ whole genome shotgun (WGS) entry which is preliminary data.</text>
</comment>
<feature type="region of interest" description="Disordered" evidence="1">
    <location>
        <begin position="457"/>
        <end position="517"/>
    </location>
</feature>
<dbReference type="InterPro" id="IPR036259">
    <property type="entry name" value="MFS_trans_sf"/>
</dbReference>
<protein>
    <submittedName>
        <fullName evidence="3">DAF-16/FOXO Controlled, germline Tumor affecting</fullName>
    </submittedName>
</protein>
<feature type="transmembrane region" description="Helical" evidence="2">
    <location>
        <begin position="327"/>
        <end position="345"/>
    </location>
</feature>
<keyword evidence="2" id="KW-0472">Membrane</keyword>
<reference evidence="3" key="1">
    <citation type="submission" date="2022-01" db="EMBL/GenBank/DDBJ databases">
        <title>Genome Sequence Resource for Two Populations of Ditylenchus destructor, the Migratory Endoparasitic Phytonematode.</title>
        <authorList>
            <person name="Zhang H."/>
            <person name="Lin R."/>
            <person name="Xie B."/>
        </authorList>
    </citation>
    <scope>NUCLEOTIDE SEQUENCE</scope>
    <source>
        <strain evidence="3">BazhouSP</strain>
    </source>
</reference>
<sequence>MEALCATALQSIWAGFDISLLHFVANEHFSGSSLLLIVCMYKASIVLGSVGASLFGCGRKSWVCLLGASFVKLPALIILAVSLDHLPGIFFTSLSFMGYVVIGFCLGFSQFVLLRSSVVANSKSTWTLLILIVYACFTMGHFVSTFLLDSGDRSEKVGFSTAEMNYNTFAALKHMFIKGRYRSLSTIFVSVFLQLSSLYPLHVLWRKTDIPIEQKEDPSNAESLEPHLQQNFMKILCLTSLMGFAAMGLADSFPYYLFTYSSIASNKESIEYFHLHAAASLFGCLFYLNVISKKEIATNFVLSLSFVGCGISICCFAYEFASALSSIIYGFSLSLLMPCLVLYLASIRGMTIDALICSATFGQLVFPLILTQILNHYGQQLYSTVNFLTLLIIVFLFICLLNVQSKLEKPTGKSQERIWQFFRGDFGMNRSRSIRKFISNVRGSLHGSLRGSRYRRLRRSPAKSPLAREAPSSLGLHPNMATVKNYRSTQSSSKMLRPNVSIEEDPSTCVSQESPNI</sequence>
<keyword evidence="4" id="KW-1185">Reference proteome</keyword>
<evidence type="ECO:0000256" key="1">
    <source>
        <dbReference type="SAM" id="MobiDB-lite"/>
    </source>
</evidence>
<evidence type="ECO:0000313" key="3">
    <source>
        <dbReference type="EMBL" id="KAI1726463.1"/>
    </source>
</evidence>
<feature type="transmembrane region" description="Helical" evidence="2">
    <location>
        <begin position="184"/>
        <end position="205"/>
    </location>
</feature>
<gene>
    <name evidence="3" type="ORF">DdX_03183</name>
</gene>
<evidence type="ECO:0000256" key="2">
    <source>
        <dbReference type="SAM" id="Phobius"/>
    </source>
</evidence>
<feature type="transmembrane region" description="Helical" evidence="2">
    <location>
        <begin position="380"/>
        <end position="403"/>
    </location>
</feature>
<feature type="transmembrane region" description="Helical" evidence="2">
    <location>
        <begin position="352"/>
        <end position="374"/>
    </location>
</feature>
<organism evidence="3 4">
    <name type="scientific">Ditylenchus destructor</name>
    <dbReference type="NCBI Taxonomy" id="166010"/>
    <lineage>
        <taxon>Eukaryota</taxon>
        <taxon>Metazoa</taxon>
        <taxon>Ecdysozoa</taxon>
        <taxon>Nematoda</taxon>
        <taxon>Chromadorea</taxon>
        <taxon>Rhabditida</taxon>
        <taxon>Tylenchina</taxon>
        <taxon>Tylenchomorpha</taxon>
        <taxon>Sphaerularioidea</taxon>
        <taxon>Anguinidae</taxon>
        <taxon>Anguininae</taxon>
        <taxon>Ditylenchus</taxon>
    </lineage>
</organism>
<feature type="transmembrane region" description="Helical" evidence="2">
    <location>
        <begin position="62"/>
        <end position="83"/>
    </location>
</feature>
<feature type="transmembrane region" description="Helical" evidence="2">
    <location>
        <begin position="126"/>
        <end position="148"/>
    </location>
</feature>
<dbReference type="EMBL" id="JAKKPZ010000002">
    <property type="protein sequence ID" value="KAI1726463.1"/>
    <property type="molecule type" value="Genomic_DNA"/>
</dbReference>
<feature type="transmembrane region" description="Helical" evidence="2">
    <location>
        <begin position="235"/>
        <end position="258"/>
    </location>
</feature>
<feature type="transmembrane region" description="Helical" evidence="2">
    <location>
        <begin position="300"/>
        <end position="321"/>
    </location>
</feature>
<keyword evidence="2" id="KW-1133">Transmembrane helix</keyword>
<feature type="transmembrane region" description="Helical" evidence="2">
    <location>
        <begin position="33"/>
        <end position="55"/>
    </location>
</feature>
<dbReference type="AlphaFoldDB" id="A0AAD4NG56"/>
<evidence type="ECO:0000313" key="4">
    <source>
        <dbReference type="Proteomes" id="UP001201812"/>
    </source>
</evidence>
<proteinExistence type="predicted"/>
<dbReference type="SUPFAM" id="SSF103473">
    <property type="entry name" value="MFS general substrate transporter"/>
    <property type="match status" value="1"/>
</dbReference>
<keyword evidence="2" id="KW-0812">Transmembrane</keyword>
<dbReference type="Proteomes" id="UP001201812">
    <property type="component" value="Unassembled WGS sequence"/>
</dbReference>
<name>A0AAD4NG56_9BILA</name>